<reference evidence="3" key="2">
    <citation type="submission" date="2023-06" db="EMBL/GenBank/DDBJ databases">
        <authorList>
            <consortium name="Lawrence Berkeley National Laboratory"/>
            <person name="Haridas S."/>
            <person name="Hensen N."/>
            <person name="Bonometti L."/>
            <person name="Westerberg I."/>
            <person name="Brannstrom I.O."/>
            <person name="Guillou S."/>
            <person name="Cros-Aarteil S."/>
            <person name="Calhoun S."/>
            <person name="Kuo A."/>
            <person name="Mondo S."/>
            <person name="Pangilinan J."/>
            <person name="Riley R."/>
            <person name="Labutti K."/>
            <person name="Andreopoulos B."/>
            <person name="Lipzen A."/>
            <person name="Chen C."/>
            <person name="Yanf M."/>
            <person name="Daum C."/>
            <person name="Ng V."/>
            <person name="Clum A."/>
            <person name="Steindorff A."/>
            <person name="Ohm R."/>
            <person name="Martin F."/>
            <person name="Silar P."/>
            <person name="Natvig D."/>
            <person name="Lalanne C."/>
            <person name="Gautier V."/>
            <person name="Ament-Velasquez S.L."/>
            <person name="Kruys A."/>
            <person name="Hutchinson M.I."/>
            <person name="Powell A.J."/>
            <person name="Barry K."/>
            <person name="Miller A.N."/>
            <person name="Grigoriev I.V."/>
            <person name="Debuchy R."/>
            <person name="Gladieux P."/>
            <person name="Thoren M.H."/>
            <person name="Johannesson H."/>
        </authorList>
    </citation>
    <scope>NUCLEOTIDE SEQUENCE</scope>
    <source>
        <strain evidence="3">CBS 955.72</strain>
    </source>
</reference>
<feature type="chain" id="PRO_5042591403" evidence="2">
    <location>
        <begin position="16"/>
        <end position="422"/>
    </location>
</feature>
<evidence type="ECO:0000313" key="4">
    <source>
        <dbReference type="Proteomes" id="UP001275084"/>
    </source>
</evidence>
<gene>
    <name evidence="3" type="ORF">B0T25DRAFT_578445</name>
</gene>
<evidence type="ECO:0000256" key="1">
    <source>
        <dbReference type="SAM" id="Phobius"/>
    </source>
</evidence>
<keyword evidence="1" id="KW-0472">Membrane</keyword>
<evidence type="ECO:0000313" key="3">
    <source>
        <dbReference type="EMBL" id="KAK3360536.1"/>
    </source>
</evidence>
<keyword evidence="2" id="KW-0732">Signal</keyword>
<evidence type="ECO:0000256" key="2">
    <source>
        <dbReference type="SAM" id="SignalP"/>
    </source>
</evidence>
<feature type="transmembrane region" description="Helical" evidence="1">
    <location>
        <begin position="273"/>
        <end position="293"/>
    </location>
</feature>
<dbReference type="EMBL" id="JAUIQD010000002">
    <property type="protein sequence ID" value="KAK3360536.1"/>
    <property type="molecule type" value="Genomic_DNA"/>
</dbReference>
<protein>
    <submittedName>
        <fullName evidence="3">Uncharacterized protein</fullName>
    </submittedName>
</protein>
<reference evidence="3" key="1">
    <citation type="journal article" date="2023" name="Mol. Phylogenet. Evol.">
        <title>Genome-scale phylogeny and comparative genomics of the fungal order Sordariales.</title>
        <authorList>
            <person name="Hensen N."/>
            <person name="Bonometti L."/>
            <person name="Westerberg I."/>
            <person name="Brannstrom I.O."/>
            <person name="Guillou S."/>
            <person name="Cros-Aarteil S."/>
            <person name="Calhoun S."/>
            <person name="Haridas S."/>
            <person name="Kuo A."/>
            <person name="Mondo S."/>
            <person name="Pangilinan J."/>
            <person name="Riley R."/>
            <person name="LaButti K."/>
            <person name="Andreopoulos B."/>
            <person name="Lipzen A."/>
            <person name="Chen C."/>
            <person name="Yan M."/>
            <person name="Daum C."/>
            <person name="Ng V."/>
            <person name="Clum A."/>
            <person name="Steindorff A."/>
            <person name="Ohm R.A."/>
            <person name="Martin F."/>
            <person name="Silar P."/>
            <person name="Natvig D.O."/>
            <person name="Lalanne C."/>
            <person name="Gautier V."/>
            <person name="Ament-Velasquez S.L."/>
            <person name="Kruys A."/>
            <person name="Hutchinson M.I."/>
            <person name="Powell A.J."/>
            <person name="Barry K."/>
            <person name="Miller A.N."/>
            <person name="Grigoriev I.V."/>
            <person name="Debuchy R."/>
            <person name="Gladieux P."/>
            <person name="Hiltunen Thoren M."/>
            <person name="Johannesson H."/>
        </authorList>
    </citation>
    <scope>NUCLEOTIDE SEQUENCE</scope>
    <source>
        <strain evidence="3">CBS 955.72</strain>
    </source>
</reference>
<keyword evidence="4" id="KW-1185">Reference proteome</keyword>
<feature type="signal peptide" evidence="2">
    <location>
        <begin position="1"/>
        <end position="15"/>
    </location>
</feature>
<sequence>MILAILASIVSLVGSSPVPETVTVSGPGVSDHGRQNLVCFPAKVMDIIVFFLVNYVAHAASVRVPMGASDYTAAGTVFGSLLRPSYGIEYGGTAISRWSLGLTRRLPFLAFPPDNMEKAQRAGALITARRTEDWVPHTADAAYQGVKMDDAGKETVATTTSRYRCRVATDEEAEKENVFFKSSIHQFSSVLSPDSKIFGGFLLPPGYEWAELPGRAVVSRLDDSEVAGENGKAEIQLGATHTFVQPIAAVVQTISAGITLYRTRGDQLDRYGFSAFGLTVVPYLIVSIVNFFAQIAIPKYNSLYMVQCDILDEAAARCGRAVPLFGIVGKLASGDPAAGAECVDVTVEAADDPAEPETERIVRTVDKTVSISLDPETSTTSTLGSIIVPRHPSFQTNPAATKGWRSWGAPRCRYRPAAKGLW</sequence>
<comment type="caution">
    <text evidence="3">The sequence shown here is derived from an EMBL/GenBank/DDBJ whole genome shotgun (WGS) entry which is preliminary data.</text>
</comment>
<organism evidence="3 4">
    <name type="scientific">Lasiosphaeria hispida</name>
    <dbReference type="NCBI Taxonomy" id="260671"/>
    <lineage>
        <taxon>Eukaryota</taxon>
        <taxon>Fungi</taxon>
        <taxon>Dikarya</taxon>
        <taxon>Ascomycota</taxon>
        <taxon>Pezizomycotina</taxon>
        <taxon>Sordariomycetes</taxon>
        <taxon>Sordariomycetidae</taxon>
        <taxon>Sordariales</taxon>
        <taxon>Lasiosphaeriaceae</taxon>
        <taxon>Lasiosphaeria</taxon>
    </lineage>
</organism>
<name>A0AAJ0HSA4_9PEZI</name>
<keyword evidence="1" id="KW-1133">Transmembrane helix</keyword>
<keyword evidence="1" id="KW-0812">Transmembrane</keyword>
<dbReference type="AlphaFoldDB" id="A0AAJ0HSA4"/>
<proteinExistence type="predicted"/>
<dbReference type="Proteomes" id="UP001275084">
    <property type="component" value="Unassembled WGS sequence"/>
</dbReference>
<accession>A0AAJ0HSA4</accession>